<comment type="cofactor">
    <cofactor evidence="1">
        <name>a divalent metal cation</name>
        <dbReference type="ChEBI" id="CHEBI:60240"/>
    </cofactor>
</comment>
<evidence type="ECO:0000256" key="1">
    <source>
        <dbReference type="ARBA" id="ARBA00001968"/>
    </source>
</evidence>
<protein>
    <submittedName>
        <fullName evidence="10">YicC family protein</fullName>
    </submittedName>
</protein>
<evidence type="ECO:0000256" key="7">
    <source>
        <dbReference type="SAM" id="MobiDB-lite"/>
    </source>
</evidence>
<evidence type="ECO:0000313" key="11">
    <source>
        <dbReference type="Proteomes" id="UP001221189"/>
    </source>
</evidence>
<dbReference type="InterPro" id="IPR013551">
    <property type="entry name" value="YicC-like_C"/>
</dbReference>
<keyword evidence="11" id="KW-1185">Reference proteome</keyword>
<comment type="caution">
    <text evidence="10">The sequence shown here is derived from an EMBL/GenBank/DDBJ whole genome shotgun (WGS) entry which is preliminary data.</text>
</comment>
<dbReference type="InterPro" id="IPR013527">
    <property type="entry name" value="YicC-like_N"/>
</dbReference>
<dbReference type="NCBIfam" id="TIGR00255">
    <property type="entry name" value="YicC/YloC family endoribonuclease"/>
    <property type="match status" value="1"/>
</dbReference>
<dbReference type="EMBL" id="JAQQXT010000003">
    <property type="protein sequence ID" value="MDC8771068.1"/>
    <property type="molecule type" value="Genomic_DNA"/>
</dbReference>
<evidence type="ECO:0000256" key="5">
    <source>
        <dbReference type="ARBA" id="ARBA00035648"/>
    </source>
</evidence>
<evidence type="ECO:0000256" key="2">
    <source>
        <dbReference type="ARBA" id="ARBA00022722"/>
    </source>
</evidence>
<accession>A0ABT5KB22</accession>
<name>A0ABT5KB22_9BURK</name>
<gene>
    <name evidence="10" type="ORF">PRZ03_05755</name>
</gene>
<feature type="coiled-coil region" evidence="6">
    <location>
        <begin position="238"/>
        <end position="290"/>
    </location>
</feature>
<keyword evidence="6" id="KW-0175">Coiled coil</keyword>
<dbReference type="Pfam" id="PF03755">
    <property type="entry name" value="YicC-like_N"/>
    <property type="match status" value="1"/>
</dbReference>
<dbReference type="Pfam" id="PF08340">
    <property type="entry name" value="YicC-like_C"/>
    <property type="match status" value="1"/>
</dbReference>
<sequence length="311" mass="34394">MPVYSMTGYASASSQPSAPTESSGVASPASAAVHTAVTVELRSVNGRFLDLGFRMPEDLRGLEPALRELLTGKLKRGKIELRINTQRDVEGSWPQPQSDQLNRLSRLEGTVQNWLPKAQPLSVHEALQWCKGGGAATEKLDEPAMEAARKCVEGLLEAREREGEKLVAILMERVSKLRELADAAEPMLPAIVQRQQQRFLERWQEALASTGAAQTIPEENLKERALNEAAAYAIRIDVAEELARLRAHLEEIARLLKKGGEIGKRLDFLIQELHREANTLGSKAAALELTNISVEMKVAVEQLREQVQNIE</sequence>
<reference evidence="10 11" key="1">
    <citation type="submission" date="2022-10" db="EMBL/GenBank/DDBJ databases">
        <title>Paucibacter sp. hw1 Genome sequencing.</title>
        <authorList>
            <person name="Park S."/>
        </authorList>
    </citation>
    <scope>NUCLEOTIDE SEQUENCE [LARGE SCALE GENOMIC DNA]</scope>
    <source>
        <strain evidence="11">hw1</strain>
    </source>
</reference>
<feature type="domain" description="Endoribonuclease YicC-like N-terminal" evidence="8">
    <location>
        <begin position="3"/>
        <end position="167"/>
    </location>
</feature>
<evidence type="ECO:0000256" key="4">
    <source>
        <dbReference type="ARBA" id="ARBA00022801"/>
    </source>
</evidence>
<organism evidence="10 11">
    <name type="scientific">Roseateles albus</name>
    <dbReference type="NCBI Taxonomy" id="2987525"/>
    <lineage>
        <taxon>Bacteria</taxon>
        <taxon>Pseudomonadati</taxon>
        <taxon>Pseudomonadota</taxon>
        <taxon>Betaproteobacteria</taxon>
        <taxon>Burkholderiales</taxon>
        <taxon>Sphaerotilaceae</taxon>
        <taxon>Roseateles</taxon>
    </lineage>
</organism>
<evidence type="ECO:0000313" key="10">
    <source>
        <dbReference type="EMBL" id="MDC8771068.1"/>
    </source>
</evidence>
<keyword evidence="4" id="KW-0378">Hydrolase</keyword>
<feature type="domain" description="Endoribonuclease YicC-like C-terminal" evidence="9">
    <location>
        <begin position="188"/>
        <end position="311"/>
    </location>
</feature>
<evidence type="ECO:0000259" key="9">
    <source>
        <dbReference type="Pfam" id="PF08340"/>
    </source>
</evidence>
<feature type="region of interest" description="Disordered" evidence="7">
    <location>
        <begin position="1"/>
        <end position="25"/>
    </location>
</feature>
<evidence type="ECO:0000256" key="6">
    <source>
        <dbReference type="SAM" id="Coils"/>
    </source>
</evidence>
<comment type="similarity">
    <text evidence="5">Belongs to the YicC/YloC family.</text>
</comment>
<dbReference type="Proteomes" id="UP001221189">
    <property type="component" value="Unassembled WGS sequence"/>
</dbReference>
<dbReference type="PANTHER" id="PTHR30636">
    <property type="entry name" value="UPF0701 PROTEIN YICC"/>
    <property type="match status" value="1"/>
</dbReference>
<feature type="compositionally biased region" description="Polar residues" evidence="7">
    <location>
        <begin position="8"/>
        <end position="21"/>
    </location>
</feature>
<dbReference type="InterPro" id="IPR005229">
    <property type="entry name" value="YicC/YloC-like"/>
</dbReference>
<dbReference type="PANTHER" id="PTHR30636:SF3">
    <property type="entry name" value="UPF0701 PROTEIN YICC"/>
    <property type="match status" value="1"/>
</dbReference>
<keyword evidence="2" id="KW-0540">Nuclease</keyword>
<keyword evidence="3" id="KW-0255">Endonuclease</keyword>
<proteinExistence type="inferred from homology"/>
<evidence type="ECO:0000256" key="3">
    <source>
        <dbReference type="ARBA" id="ARBA00022759"/>
    </source>
</evidence>
<evidence type="ECO:0000259" key="8">
    <source>
        <dbReference type="Pfam" id="PF03755"/>
    </source>
</evidence>